<keyword evidence="2" id="KW-1185">Reference proteome</keyword>
<protein>
    <submittedName>
        <fullName evidence="1">Uncharacterized protein</fullName>
    </submittedName>
</protein>
<accession>A0A2P5DDI3</accession>
<dbReference type="EMBL" id="JXTB01000045">
    <property type="protein sequence ID" value="PON71300.1"/>
    <property type="molecule type" value="Genomic_DNA"/>
</dbReference>
<sequence length="106" mass="12222">MPLVILSCGFIRTLFSSNRLKLASRETTAFWDRLLLDFSTVAASSTLLISNALLPRFNWFCSLFVKLDGPEEKHRDCPSPTLPWQSATVYHLLRENQLKWIHDSIQ</sequence>
<evidence type="ECO:0000313" key="2">
    <source>
        <dbReference type="Proteomes" id="UP000237105"/>
    </source>
</evidence>
<dbReference type="AlphaFoldDB" id="A0A2P5DDI3"/>
<gene>
    <name evidence="1" type="ORF">PanWU01x14_074400</name>
</gene>
<dbReference type="OrthoDB" id="10295328at2759"/>
<comment type="caution">
    <text evidence="1">The sequence shown here is derived from an EMBL/GenBank/DDBJ whole genome shotgun (WGS) entry which is preliminary data.</text>
</comment>
<proteinExistence type="predicted"/>
<reference evidence="2" key="1">
    <citation type="submission" date="2016-06" db="EMBL/GenBank/DDBJ databases">
        <title>Parallel loss of symbiosis genes in relatives of nitrogen-fixing non-legume Parasponia.</title>
        <authorList>
            <person name="Van Velzen R."/>
            <person name="Holmer R."/>
            <person name="Bu F."/>
            <person name="Rutten L."/>
            <person name="Van Zeijl A."/>
            <person name="Liu W."/>
            <person name="Santuari L."/>
            <person name="Cao Q."/>
            <person name="Sharma T."/>
            <person name="Shen D."/>
            <person name="Roswanjaya Y."/>
            <person name="Wardhani T."/>
            <person name="Kalhor M.S."/>
            <person name="Jansen J."/>
            <person name="Van den Hoogen J."/>
            <person name="Gungor B."/>
            <person name="Hartog M."/>
            <person name="Hontelez J."/>
            <person name="Verver J."/>
            <person name="Yang W.-C."/>
            <person name="Schijlen E."/>
            <person name="Repin R."/>
            <person name="Schilthuizen M."/>
            <person name="Schranz E."/>
            <person name="Heidstra R."/>
            <person name="Miyata K."/>
            <person name="Fedorova E."/>
            <person name="Kohlen W."/>
            <person name="Bisseling T."/>
            <person name="Smit S."/>
            <person name="Geurts R."/>
        </authorList>
    </citation>
    <scope>NUCLEOTIDE SEQUENCE [LARGE SCALE GENOMIC DNA]</scope>
    <source>
        <strain evidence="2">cv. WU1-14</strain>
    </source>
</reference>
<evidence type="ECO:0000313" key="1">
    <source>
        <dbReference type="EMBL" id="PON71300.1"/>
    </source>
</evidence>
<organism evidence="1 2">
    <name type="scientific">Parasponia andersonii</name>
    <name type="common">Sponia andersonii</name>
    <dbReference type="NCBI Taxonomy" id="3476"/>
    <lineage>
        <taxon>Eukaryota</taxon>
        <taxon>Viridiplantae</taxon>
        <taxon>Streptophyta</taxon>
        <taxon>Embryophyta</taxon>
        <taxon>Tracheophyta</taxon>
        <taxon>Spermatophyta</taxon>
        <taxon>Magnoliopsida</taxon>
        <taxon>eudicotyledons</taxon>
        <taxon>Gunneridae</taxon>
        <taxon>Pentapetalae</taxon>
        <taxon>rosids</taxon>
        <taxon>fabids</taxon>
        <taxon>Rosales</taxon>
        <taxon>Cannabaceae</taxon>
        <taxon>Parasponia</taxon>
    </lineage>
</organism>
<dbReference type="Proteomes" id="UP000237105">
    <property type="component" value="Unassembled WGS sequence"/>
</dbReference>
<name>A0A2P5DDI3_PARAD</name>